<feature type="binding site" evidence="12">
    <location>
        <position position="109"/>
    </location>
    <ligand>
        <name>D-threo-isocitrate</name>
        <dbReference type="ChEBI" id="CHEBI:15562"/>
    </ligand>
</feature>
<keyword evidence="6 17" id="KW-0479">Metal-binding</keyword>
<dbReference type="InterPro" id="IPR024084">
    <property type="entry name" value="IsoPropMal-DH-like_dom"/>
</dbReference>
<name>A0A5D0QU16_9FLAO</name>
<keyword evidence="10 14" id="KW-0464">Manganese</keyword>
<feature type="modified residue" description="N6-succinyllysine" evidence="16">
    <location>
        <position position="90"/>
    </location>
</feature>
<feature type="binding site" evidence="12">
    <location>
        <position position="105"/>
    </location>
    <ligand>
        <name>D-threo-isocitrate</name>
        <dbReference type="ChEBI" id="CHEBI:15562"/>
    </ligand>
</feature>
<dbReference type="NCBIfam" id="NF005425">
    <property type="entry name" value="PRK07006.1"/>
    <property type="match status" value="1"/>
</dbReference>
<dbReference type="RefSeq" id="WP_066252940.1">
    <property type="nucleotide sequence ID" value="NZ_VSKL01000004.1"/>
</dbReference>
<organism evidence="19 20">
    <name type="scientific">Bizionia algoritergicola</name>
    <dbReference type="NCBI Taxonomy" id="291187"/>
    <lineage>
        <taxon>Bacteria</taxon>
        <taxon>Pseudomonadati</taxon>
        <taxon>Bacteroidota</taxon>
        <taxon>Flavobacteriia</taxon>
        <taxon>Flavobacteriales</taxon>
        <taxon>Flavobacteriaceae</taxon>
        <taxon>Bizionia</taxon>
    </lineage>
</organism>
<dbReference type="PROSITE" id="PS00470">
    <property type="entry name" value="IDH_IMDH"/>
    <property type="match status" value="1"/>
</dbReference>
<evidence type="ECO:0000256" key="12">
    <source>
        <dbReference type="PIRSR" id="PIRSR604439-1"/>
    </source>
</evidence>
<feature type="binding site" evidence="13">
    <location>
        <position position="342"/>
    </location>
    <ligand>
        <name>NADP(+)</name>
        <dbReference type="ChEBI" id="CHEBI:58349"/>
    </ligand>
</feature>
<keyword evidence="4 17" id="KW-0329">Glyoxylate bypass</keyword>
<dbReference type="GO" id="GO:0006097">
    <property type="term" value="P:glyoxylate cycle"/>
    <property type="evidence" value="ECO:0007669"/>
    <property type="project" value="UniProtKB-KW"/>
</dbReference>
<dbReference type="Pfam" id="PF00180">
    <property type="entry name" value="Iso_dh"/>
    <property type="match status" value="1"/>
</dbReference>
<accession>A0A5D0QU16</accession>
<feature type="modified residue" description="N6-acetyllysine" evidence="16">
    <location>
        <position position="132"/>
    </location>
</feature>
<evidence type="ECO:0000313" key="20">
    <source>
        <dbReference type="Proteomes" id="UP000324358"/>
    </source>
</evidence>
<evidence type="ECO:0000256" key="6">
    <source>
        <dbReference type="ARBA" id="ARBA00022723"/>
    </source>
</evidence>
<proteinExistence type="inferred from homology"/>
<evidence type="ECO:0000256" key="9">
    <source>
        <dbReference type="ARBA" id="ARBA00023002"/>
    </source>
</evidence>
<comment type="cofactor">
    <cofactor evidence="14">
        <name>Mg(2+)</name>
        <dbReference type="ChEBI" id="CHEBI:18420"/>
    </cofactor>
    <cofactor evidence="14">
        <name>Mn(2+)</name>
        <dbReference type="ChEBI" id="CHEBI:29035"/>
    </cofactor>
    <text evidence="14">Binds 1 Mg(2+) or Mn(2+) ion per subunit.</text>
</comment>
<dbReference type="SUPFAM" id="SSF53659">
    <property type="entry name" value="Isocitrate/Isopropylmalate dehydrogenase-like"/>
    <property type="match status" value="1"/>
</dbReference>
<protein>
    <recommendedName>
        <fullName evidence="17">Isocitrate dehydrogenase [NADP]</fullName>
        <ecNumber evidence="17">1.1.1.42</ecNumber>
    </recommendedName>
</protein>
<feature type="binding site" evidence="13">
    <location>
        <position position="381"/>
    </location>
    <ligand>
        <name>NADP(+)</name>
        <dbReference type="ChEBI" id="CHEBI:58349"/>
    </ligand>
</feature>
<feature type="binding site" evidence="13">
    <location>
        <position position="94"/>
    </location>
    <ligand>
        <name>NADP(+)</name>
        <dbReference type="ChEBI" id="CHEBI:58349"/>
    </ligand>
</feature>
<evidence type="ECO:0000256" key="8">
    <source>
        <dbReference type="ARBA" id="ARBA00022857"/>
    </source>
</evidence>
<sequence length="406" mass="45147">MNESKISLINGKLHVPNNPVIPFIEGDGIGPDIWKATKLVIDTAVNKAYGDYRRIKWQEVYAGEKAFEKTGEWLPEATINSIKKYLVAIKGPLTTPIGGGMRSLNVALRQQLDLYACVRPVKWYAGVPTPVKHPERVDMVIFRENTEDIYAGIEWLDGTPEVKKVMDFLTNEMGVTAIRFPETTSIGIKPVSKEGTERLVRAAILYALENKKDSVTLVHKGNIMKFTEGKFKEWGYQLAKDEFSAHDYEGGPWQVIDKDGHQLIIKDVIADAFLQQIILRPEQYDIIATLNLNGDYISDALAAIVGGIGIAPGANINYKTGVSIFEATHGTAPKYKDLDKVNPSSEILSGVMMLEYLGWQEAADFIVKGLKGAIKNKTVTYDFERLMTDATLLKCSEFGKAIVKNM</sequence>
<dbReference type="EMBL" id="VSKL01000004">
    <property type="protein sequence ID" value="TYB72339.1"/>
    <property type="molecule type" value="Genomic_DNA"/>
</dbReference>
<feature type="binding site" evidence="12">
    <location>
        <position position="119"/>
    </location>
    <ligand>
        <name>D-threo-isocitrate</name>
        <dbReference type="ChEBI" id="CHEBI:15562"/>
    </ligand>
</feature>
<feature type="binding site" evidence="13">
    <location>
        <begin position="329"/>
        <end position="335"/>
    </location>
    <ligand>
        <name>NADP(+)</name>
        <dbReference type="ChEBI" id="CHEBI:58349"/>
    </ligand>
</feature>
<keyword evidence="20" id="KW-1185">Reference proteome</keyword>
<evidence type="ECO:0000256" key="15">
    <source>
        <dbReference type="PIRSR" id="PIRSR604439-4"/>
    </source>
</evidence>
<evidence type="ECO:0000256" key="1">
    <source>
        <dbReference type="ARBA" id="ARBA00001936"/>
    </source>
</evidence>
<dbReference type="SMART" id="SM01329">
    <property type="entry name" value="Iso_dh"/>
    <property type="match status" value="1"/>
</dbReference>
<evidence type="ECO:0000256" key="13">
    <source>
        <dbReference type="PIRSR" id="PIRSR604439-2"/>
    </source>
</evidence>
<dbReference type="PANTHER" id="PTHR43504:SF1">
    <property type="entry name" value="ISOCITRATE DEHYDROGENASE [NADP]"/>
    <property type="match status" value="1"/>
</dbReference>
<dbReference type="PANTHER" id="PTHR43504">
    <property type="entry name" value="ISOCITRATE DEHYDROGENASE [NADP]"/>
    <property type="match status" value="1"/>
</dbReference>
<evidence type="ECO:0000256" key="5">
    <source>
        <dbReference type="ARBA" id="ARBA00022532"/>
    </source>
</evidence>
<feature type="binding site" evidence="12">
    <location>
        <position position="103"/>
    </location>
    <ligand>
        <name>D-threo-isocitrate</name>
        <dbReference type="ChEBI" id="CHEBI:15562"/>
    </ligand>
</feature>
<dbReference type="InterPro" id="IPR004439">
    <property type="entry name" value="Isocitrate_DH_NADP_dimer_prok"/>
</dbReference>
<comment type="caution">
    <text evidence="19">The sequence shown here is derived from an EMBL/GenBank/DDBJ whole genome shotgun (WGS) entry which is preliminary data.</text>
</comment>
<comment type="similarity">
    <text evidence="2">Belongs to the isocitrate and isopropylmalate dehydrogenases family.</text>
</comment>
<evidence type="ECO:0000256" key="17">
    <source>
        <dbReference type="RuleBase" id="RU004446"/>
    </source>
</evidence>
<comment type="subunit">
    <text evidence="3">Homodimer.</text>
</comment>
<reference evidence="19 20" key="1">
    <citation type="submission" date="2019-08" db="EMBL/GenBank/DDBJ databases">
        <title>Genomes of Antarctic Bizionia species.</title>
        <authorList>
            <person name="Bowman J.P."/>
        </authorList>
    </citation>
    <scope>NUCLEOTIDE SEQUENCE [LARGE SCALE GENOMIC DNA]</scope>
    <source>
        <strain evidence="19 20">APA-1</strain>
    </source>
</reference>
<feature type="binding site" evidence="14">
    <location>
        <position position="295"/>
    </location>
    <ligand>
        <name>Mg(2+)</name>
        <dbReference type="ChEBI" id="CHEBI:18420"/>
    </ligand>
</feature>
<dbReference type="OrthoDB" id="9806254at2"/>
<feature type="modified residue" description="N6-succinyllysine" evidence="16">
    <location>
        <position position="232"/>
    </location>
</feature>
<feature type="modified residue" description="Phosphoserine" evidence="16">
    <location>
        <position position="103"/>
    </location>
</feature>
<evidence type="ECO:0000256" key="3">
    <source>
        <dbReference type="ARBA" id="ARBA00011738"/>
    </source>
</evidence>
<feature type="binding site" evidence="12">
    <location>
        <position position="143"/>
    </location>
    <ligand>
        <name>D-threo-isocitrate</name>
        <dbReference type="ChEBI" id="CHEBI:15562"/>
    </ligand>
</feature>
<dbReference type="AlphaFoldDB" id="A0A5D0QU16"/>
<comment type="cofactor">
    <cofactor evidence="1">
        <name>Mn(2+)</name>
        <dbReference type="ChEBI" id="CHEBI:29035"/>
    </cofactor>
</comment>
<feature type="domain" description="Isopropylmalate dehydrogenase-like" evidence="18">
    <location>
        <begin position="20"/>
        <end position="402"/>
    </location>
</feature>
<evidence type="ECO:0000256" key="10">
    <source>
        <dbReference type="ARBA" id="ARBA00023211"/>
    </source>
</evidence>
<evidence type="ECO:0000256" key="14">
    <source>
        <dbReference type="PIRSR" id="PIRSR604439-3"/>
    </source>
</evidence>
<evidence type="ECO:0000256" key="2">
    <source>
        <dbReference type="ARBA" id="ARBA00007769"/>
    </source>
</evidence>
<feature type="site" description="Critical for catalysis" evidence="15">
    <location>
        <position position="150"/>
    </location>
</feature>
<dbReference type="InterPro" id="IPR019818">
    <property type="entry name" value="IsoCit/isopropylmalate_DH_CS"/>
</dbReference>
<dbReference type="EC" id="1.1.1.42" evidence="17"/>
<feature type="binding site" evidence="13">
    <location>
        <position position="385"/>
    </location>
    <ligand>
        <name>NADP(+)</name>
        <dbReference type="ChEBI" id="CHEBI:58349"/>
    </ligand>
</feature>
<keyword evidence="7 14" id="KW-0460">Magnesium</keyword>
<feature type="site" description="Critical for catalysis" evidence="15">
    <location>
        <position position="220"/>
    </location>
</feature>
<evidence type="ECO:0000256" key="11">
    <source>
        <dbReference type="ARBA" id="ARBA00023554"/>
    </source>
</evidence>
<evidence type="ECO:0000256" key="4">
    <source>
        <dbReference type="ARBA" id="ARBA00022435"/>
    </source>
</evidence>
<keyword evidence="9" id="KW-0560">Oxidoreductase</keyword>
<evidence type="ECO:0000256" key="16">
    <source>
        <dbReference type="PIRSR" id="PIRSR604439-5"/>
    </source>
</evidence>
<dbReference type="GO" id="GO:0000287">
    <property type="term" value="F:magnesium ion binding"/>
    <property type="evidence" value="ECO:0007669"/>
    <property type="project" value="InterPro"/>
</dbReference>
<dbReference type="GO" id="GO:0051287">
    <property type="term" value="F:NAD binding"/>
    <property type="evidence" value="ECO:0007669"/>
    <property type="project" value="InterPro"/>
</dbReference>
<dbReference type="Proteomes" id="UP000324358">
    <property type="component" value="Unassembled WGS sequence"/>
</dbReference>
<dbReference type="NCBIfam" id="TIGR00183">
    <property type="entry name" value="prok_nadp_idh"/>
    <property type="match status" value="1"/>
</dbReference>
<dbReference type="GO" id="GO:0006099">
    <property type="term" value="P:tricarboxylic acid cycle"/>
    <property type="evidence" value="ECO:0007669"/>
    <property type="project" value="UniProtKB-UniRule"/>
</dbReference>
<evidence type="ECO:0000256" key="7">
    <source>
        <dbReference type="ARBA" id="ARBA00022842"/>
    </source>
</evidence>
<comment type="catalytic activity">
    <reaction evidence="11">
        <text>D-threo-isocitrate + NADP(+) = 2-oxoglutarate + CO2 + NADPH</text>
        <dbReference type="Rhea" id="RHEA:19629"/>
        <dbReference type="ChEBI" id="CHEBI:15562"/>
        <dbReference type="ChEBI" id="CHEBI:16526"/>
        <dbReference type="ChEBI" id="CHEBI:16810"/>
        <dbReference type="ChEBI" id="CHEBI:57783"/>
        <dbReference type="ChEBI" id="CHEBI:58349"/>
        <dbReference type="EC" id="1.1.1.42"/>
    </reaction>
</comment>
<keyword evidence="8 13" id="KW-0521">NADP</keyword>
<evidence type="ECO:0000259" key="18">
    <source>
        <dbReference type="SMART" id="SM01329"/>
    </source>
</evidence>
<dbReference type="Gene3D" id="3.40.718.10">
    <property type="entry name" value="Isopropylmalate Dehydrogenase"/>
    <property type="match status" value="1"/>
</dbReference>
<keyword evidence="5 17" id="KW-0816">Tricarboxylic acid cycle</keyword>
<evidence type="ECO:0000313" key="19">
    <source>
        <dbReference type="EMBL" id="TYB72339.1"/>
    </source>
</evidence>
<dbReference type="GO" id="GO:0004450">
    <property type="term" value="F:isocitrate dehydrogenase (NADP+) activity"/>
    <property type="evidence" value="ECO:0007669"/>
    <property type="project" value="UniProtKB-UniRule"/>
</dbReference>
<gene>
    <name evidence="19" type="ORF">ES675_11270</name>
</gene>